<feature type="compositionally biased region" description="Polar residues" evidence="8">
    <location>
        <begin position="1"/>
        <end position="16"/>
    </location>
</feature>
<evidence type="ECO:0000256" key="3">
    <source>
        <dbReference type="ARBA" id="ARBA00022679"/>
    </source>
</evidence>
<evidence type="ECO:0000256" key="7">
    <source>
        <dbReference type="HAMAP-Rule" id="MF_01695"/>
    </source>
</evidence>
<evidence type="ECO:0000256" key="4">
    <source>
        <dbReference type="ARBA" id="ARBA00022723"/>
    </source>
</evidence>
<dbReference type="EMBL" id="VMNX01000417">
    <property type="protein sequence ID" value="MPY55342.1"/>
    <property type="molecule type" value="Genomic_DNA"/>
</dbReference>
<evidence type="ECO:0000256" key="8">
    <source>
        <dbReference type="SAM" id="MobiDB-lite"/>
    </source>
</evidence>
<accession>A0A5N8X7G4</accession>
<dbReference type="Pfam" id="PF00534">
    <property type="entry name" value="Glycos_transf_1"/>
    <property type="match status" value="1"/>
</dbReference>
<dbReference type="CDD" id="cd03800">
    <property type="entry name" value="GT4_sucrose_synthase"/>
    <property type="match status" value="1"/>
</dbReference>
<feature type="binding site" evidence="7">
    <location>
        <position position="374"/>
    </location>
    <ligand>
        <name>UDP-N-acetyl-alpha-D-glucosamine</name>
        <dbReference type="ChEBI" id="CHEBI:57705"/>
    </ligand>
</feature>
<feature type="binding site" evidence="7">
    <location>
        <position position="362"/>
    </location>
    <ligand>
        <name>Mg(2+)</name>
        <dbReference type="ChEBI" id="CHEBI:18420"/>
    </ligand>
</feature>
<dbReference type="GO" id="GO:0000287">
    <property type="term" value="F:magnesium ion binding"/>
    <property type="evidence" value="ECO:0007669"/>
    <property type="project" value="UniProtKB-UniRule"/>
</dbReference>
<evidence type="ECO:0000313" key="12">
    <source>
        <dbReference type="Proteomes" id="UP000373149"/>
    </source>
</evidence>
<dbReference type="InterPro" id="IPR017814">
    <property type="entry name" value="Mycothiol_biosynthesis_MshA"/>
</dbReference>
<protein>
    <recommendedName>
        <fullName evidence="7">D-inositol-3-phosphate glycosyltransferase</fullName>
        <ecNumber evidence="7">2.4.1.250</ecNumber>
    </recommendedName>
    <alternativeName>
        <fullName evidence="7">N-acetylglucosamine-inositol-phosphate N-acetylglucosaminyltransferase</fullName>
        <shortName evidence="7">GlcNAc-Ins-P N-acetylglucosaminyltransferase</shortName>
    </alternativeName>
</protein>
<evidence type="ECO:0000256" key="2">
    <source>
        <dbReference type="ARBA" id="ARBA00022676"/>
    </source>
</evidence>
<proteinExistence type="inferred from homology"/>
<comment type="catalytic activity">
    <reaction evidence="6 7">
        <text>1D-myo-inositol 3-phosphate + UDP-N-acetyl-alpha-D-glucosamine = 1D-myo-inositol 2-acetamido-2-deoxy-alpha-D-glucopyranoside 3-phosphate + UDP + H(+)</text>
        <dbReference type="Rhea" id="RHEA:26188"/>
        <dbReference type="ChEBI" id="CHEBI:15378"/>
        <dbReference type="ChEBI" id="CHEBI:57705"/>
        <dbReference type="ChEBI" id="CHEBI:58223"/>
        <dbReference type="ChEBI" id="CHEBI:58401"/>
        <dbReference type="ChEBI" id="CHEBI:58892"/>
        <dbReference type="EC" id="2.4.1.250"/>
    </reaction>
</comment>
<dbReference type="GO" id="GO:0008375">
    <property type="term" value="F:acetylglucosaminyltransferase activity"/>
    <property type="evidence" value="ECO:0007669"/>
    <property type="project" value="UniProtKB-UniRule"/>
</dbReference>
<evidence type="ECO:0000256" key="6">
    <source>
        <dbReference type="ARBA" id="ARBA00048131"/>
    </source>
</evidence>
<dbReference type="Proteomes" id="UP000373149">
    <property type="component" value="Unassembled WGS sequence"/>
</dbReference>
<dbReference type="HAMAP" id="MF_01695">
    <property type="entry name" value="MshA"/>
    <property type="match status" value="1"/>
</dbReference>
<evidence type="ECO:0000256" key="1">
    <source>
        <dbReference type="ARBA" id="ARBA00008449"/>
    </source>
</evidence>
<dbReference type="NCBIfam" id="TIGR03449">
    <property type="entry name" value="mycothiol_MshA"/>
    <property type="match status" value="1"/>
</dbReference>
<feature type="binding site" evidence="7">
    <location>
        <position position="352"/>
    </location>
    <ligand>
        <name>UDP-N-acetyl-alpha-D-glucosamine</name>
        <dbReference type="ChEBI" id="CHEBI:57705"/>
    </ligand>
</feature>
<feature type="binding site" evidence="7">
    <location>
        <position position="79"/>
    </location>
    <ligand>
        <name>UDP-N-acetyl-alpha-D-glucosamine</name>
        <dbReference type="ChEBI" id="CHEBI:57705"/>
    </ligand>
</feature>
<reference evidence="11 12" key="1">
    <citation type="submission" date="2019-09" db="EMBL/GenBank/DDBJ databases">
        <authorList>
            <person name="Duangmal K."/>
            <person name="Teo W.F.A."/>
            <person name="Lipun K."/>
        </authorList>
    </citation>
    <scope>NUCLEOTIDE SEQUENCE [LARGE SCALE GENOMIC DNA]</scope>
    <source>
        <strain evidence="11 12">K1PN6</strain>
    </source>
</reference>
<evidence type="ECO:0000259" key="10">
    <source>
        <dbReference type="Pfam" id="PF13579"/>
    </source>
</evidence>
<feature type="binding site" evidence="7">
    <location>
        <begin position="76"/>
        <end position="81"/>
    </location>
    <ligand>
        <name>1D-myo-inositol 3-phosphate</name>
        <dbReference type="ChEBI" id="CHEBI:58401"/>
    </ligand>
</feature>
<dbReference type="SUPFAM" id="SSF53756">
    <property type="entry name" value="UDP-Glycosyltransferase/glycogen phosphorylase"/>
    <property type="match status" value="1"/>
</dbReference>
<comment type="subunit">
    <text evidence="7">Homodimer.</text>
</comment>
<dbReference type="AlphaFoldDB" id="A0A5N8X7G4"/>
<feature type="binding site" evidence="7">
    <location>
        <position position="364"/>
    </location>
    <ligand>
        <name>Mg(2+)</name>
        <dbReference type="ChEBI" id="CHEBI:18420"/>
    </ligand>
</feature>
<comment type="caution">
    <text evidence="11">The sequence shown here is derived from an EMBL/GenBank/DDBJ whole genome shotgun (WGS) entry which is preliminary data.</text>
</comment>
<keyword evidence="4 7" id="KW-0479">Metal-binding</keyword>
<feature type="binding site" evidence="7">
    <location>
        <position position="65"/>
    </location>
    <ligand>
        <name>1D-myo-inositol 3-phosphate</name>
        <dbReference type="ChEBI" id="CHEBI:58401"/>
    </ligand>
</feature>
<dbReference type="EC" id="2.4.1.250" evidence="7"/>
<keyword evidence="12" id="KW-1185">Reference proteome</keyword>
<dbReference type="GO" id="GO:0102710">
    <property type="term" value="F:D-inositol-3-phosphate glycosyltransferase activity"/>
    <property type="evidence" value="ECO:0007669"/>
    <property type="project" value="UniProtKB-EC"/>
</dbReference>
<feature type="binding site" evidence="7">
    <location>
        <begin position="71"/>
        <end position="72"/>
    </location>
    <ligand>
        <name>UDP-N-acetyl-alpha-D-glucosamine</name>
        <dbReference type="ChEBI" id="CHEBI:57705"/>
    </ligand>
</feature>
<evidence type="ECO:0000313" key="11">
    <source>
        <dbReference type="EMBL" id="MPY55342.1"/>
    </source>
</evidence>
<comment type="function">
    <text evidence="7">Catalyzes the transfer of a N-acetyl-glucosamine moiety to 1D-myo-inositol 3-phosphate to produce 1D-myo-inositol 2-acetamido-2-deoxy-glucopyranoside 3-phosphate in the mycothiol biosynthesis pathway.</text>
</comment>
<evidence type="ECO:0000256" key="5">
    <source>
        <dbReference type="ARBA" id="ARBA00022842"/>
    </source>
</evidence>
<feature type="binding site" evidence="7">
    <location>
        <position position="134"/>
    </location>
    <ligand>
        <name>1D-myo-inositol 3-phosphate</name>
        <dbReference type="ChEBI" id="CHEBI:58401"/>
    </ligand>
</feature>
<keyword evidence="3 7" id="KW-0808">Transferase</keyword>
<dbReference type="InterPro" id="IPR028098">
    <property type="entry name" value="Glyco_trans_4-like_N"/>
</dbReference>
<feature type="binding site" evidence="7">
    <location>
        <position position="191"/>
    </location>
    <ligand>
        <name>1D-myo-inositol 3-phosphate</name>
        <dbReference type="ChEBI" id="CHEBI:58401"/>
    </ligand>
</feature>
<dbReference type="PANTHER" id="PTHR12526:SF510">
    <property type="entry name" value="D-INOSITOL 3-PHOSPHATE GLYCOSYLTRANSFERASE"/>
    <property type="match status" value="1"/>
</dbReference>
<feature type="binding site" evidence="7">
    <location>
        <position position="382"/>
    </location>
    <ligand>
        <name>UDP-N-acetyl-alpha-D-glucosamine</name>
        <dbReference type="ChEBI" id="CHEBI:57705"/>
    </ligand>
</feature>
<sequence>MPVPSARQSTTDGSPHTTPPYGARIKEERLVSQFAGRLGRRSPAAPPRLRLPHRKPRRVAMLSVHTSPLHQPGTGDAGGMNVYIVELAQRLAEINIEIEIFTRATTGALPPVVELAPGVLVRHIDAGPYEGLAKEELPAQLCAFTHGVMQAWAGHRPGHYDLVHSHYWLSGHVGWLAAERWGAPLVHAMHTMAKVKNAALAEGDTPEPAARVIGETQIVRAADRLIANTAEEADELVRHYEAEPAKVAVVHPGVNLERFKPGDGRAAARARLGLPQDAFIPLFAGRIQPLKAPDVLLRAIAVLLEERPELRSKTVVPVVGGPSGSGLAKPEGLQKLAARLGVADVVRFRPPVGQAQLAEWFRAASVLVMPSYSESFGLVAIEAQAAGTPVLAAAVGGLPVAVRDGHTGFLVQGHDPVDYARVLGEFADRPELPDRMGAAAARHATSFGWGTAASATADVYTAAMHSYRRGQREHHG</sequence>
<feature type="binding site" evidence="7">
    <location>
        <position position="167"/>
    </location>
    <ligand>
        <name>1D-myo-inositol 3-phosphate</name>
        <dbReference type="ChEBI" id="CHEBI:58401"/>
    </ligand>
</feature>
<feature type="binding site" evidence="7">
    <location>
        <position position="211"/>
    </location>
    <ligand>
        <name>1D-myo-inositol 3-phosphate</name>
        <dbReference type="ChEBI" id="CHEBI:58401"/>
    </ligand>
</feature>
<dbReference type="Gene3D" id="3.40.50.2000">
    <property type="entry name" value="Glycogen Phosphorylase B"/>
    <property type="match status" value="2"/>
</dbReference>
<gene>
    <name evidence="7 11" type="primary">mshA</name>
    <name evidence="11" type="ORF">FPZ41_45125</name>
</gene>
<name>A0A5N8X7G4_9ACTN</name>
<feature type="binding site" evidence="7">
    <location>
        <position position="361"/>
    </location>
    <ligand>
        <name>Mg(2+)</name>
        <dbReference type="ChEBI" id="CHEBI:18420"/>
    </ligand>
</feature>
<feature type="domain" description="Glycosyltransferase subfamily 4-like N-terminal" evidence="10">
    <location>
        <begin position="78"/>
        <end position="253"/>
    </location>
</feature>
<dbReference type="Pfam" id="PF13579">
    <property type="entry name" value="Glyco_trans_4_4"/>
    <property type="match status" value="1"/>
</dbReference>
<feature type="binding site" evidence="7">
    <location>
        <position position="291"/>
    </location>
    <ligand>
        <name>UDP-N-acetyl-alpha-D-glucosamine</name>
        <dbReference type="ChEBI" id="CHEBI:57705"/>
    </ligand>
</feature>
<evidence type="ECO:0000259" key="9">
    <source>
        <dbReference type="Pfam" id="PF00534"/>
    </source>
</evidence>
<keyword evidence="2 7" id="KW-0328">Glycosyltransferase</keyword>
<feature type="domain" description="Glycosyl transferase family 1" evidence="9">
    <location>
        <begin position="267"/>
        <end position="441"/>
    </location>
</feature>
<dbReference type="PANTHER" id="PTHR12526">
    <property type="entry name" value="GLYCOSYLTRANSFERASE"/>
    <property type="match status" value="1"/>
</dbReference>
<dbReference type="GO" id="GO:0010125">
    <property type="term" value="P:mycothiol biosynthetic process"/>
    <property type="evidence" value="ECO:0007669"/>
    <property type="project" value="UniProtKB-UniRule"/>
</dbReference>
<organism evidence="11 12">
    <name type="scientific">Streptomyces acidicola</name>
    <dbReference type="NCBI Taxonomy" id="2596892"/>
    <lineage>
        <taxon>Bacteria</taxon>
        <taxon>Bacillati</taxon>
        <taxon>Actinomycetota</taxon>
        <taxon>Actinomycetes</taxon>
        <taxon>Kitasatosporales</taxon>
        <taxon>Streptomycetaceae</taxon>
        <taxon>Streptomyces</taxon>
    </lineage>
</organism>
<dbReference type="InterPro" id="IPR001296">
    <property type="entry name" value="Glyco_trans_1"/>
</dbReference>
<comment type="similarity">
    <text evidence="1 7">Belongs to the glycosyltransferase group 1 family. MshA subfamily.</text>
</comment>
<feature type="region of interest" description="Disordered" evidence="8">
    <location>
        <begin position="1"/>
        <end position="26"/>
    </location>
</feature>
<feature type="binding site" evidence="7">
    <location>
        <position position="286"/>
    </location>
    <ligand>
        <name>UDP-N-acetyl-alpha-D-glucosamine</name>
        <dbReference type="ChEBI" id="CHEBI:57705"/>
    </ligand>
</feature>
<keyword evidence="5 7" id="KW-0460">Magnesium</keyword>
<feature type="binding site" evidence="7">
    <location>
        <position position="388"/>
    </location>
    <ligand>
        <name>Mg(2+)</name>
        <dbReference type="ChEBI" id="CHEBI:18420"/>
    </ligand>
</feature>